<dbReference type="EC" id="2.7.7.62" evidence="9"/>
<dbReference type="GO" id="GO:0005524">
    <property type="term" value="F:ATP binding"/>
    <property type="evidence" value="ECO:0007669"/>
    <property type="project" value="UniProtKB-KW"/>
</dbReference>
<evidence type="ECO:0000313" key="21">
    <source>
        <dbReference type="Proteomes" id="UP000001572"/>
    </source>
</evidence>
<evidence type="ECO:0000256" key="7">
    <source>
        <dbReference type="ARBA" id="ARBA00007490"/>
    </source>
</evidence>
<evidence type="ECO:0000256" key="18">
    <source>
        <dbReference type="PIRSR" id="PIRSR006135-1"/>
    </source>
</evidence>
<evidence type="ECO:0000256" key="11">
    <source>
        <dbReference type="ARBA" id="ARBA00022679"/>
    </source>
</evidence>
<dbReference type="GO" id="GO:0009236">
    <property type="term" value="P:cobalamin biosynthetic process"/>
    <property type="evidence" value="ECO:0007669"/>
    <property type="project" value="UniProtKB-UniPathway"/>
</dbReference>
<comment type="catalytic activity">
    <reaction evidence="3">
        <text>adenosylcob(III)inamide + GTP = adenosylcob(III)inamide phosphate + GDP + H(+)</text>
        <dbReference type="Rhea" id="RHEA:15765"/>
        <dbReference type="ChEBI" id="CHEBI:2480"/>
        <dbReference type="ChEBI" id="CHEBI:15378"/>
        <dbReference type="ChEBI" id="CHEBI:37565"/>
        <dbReference type="ChEBI" id="CHEBI:58189"/>
        <dbReference type="ChEBI" id="CHEBI:58502"/>
        <dbReference type="EC" id="2.7.1.156"/>
    </reaction>
</comment>
<keyword evidence="14" id="KW-0067">ATP-binding</keyword>
<dbReference type="Gene3D" id="3.40.50.300">
    <property type="entry name" value="P-loop containing nucleotide triphosphate hydrolases"/>
    <property type="match status" value="1"/>
</dbReference>
<evidence type="ECO:0000256" key="8">
    <source>
        <dbReference type="ARBA" id="ARBA00012016"/>
    </source>
</evidence>
<dbReference type="GO" id="GO:0043752">
    <property type="term" value="F:adenosylcobinamide kinase activity"/>
    <property type="evidence" value="ECO:0007669"/>
    <property type="project" value="UniProtKB-EC"/>
</dbReference>
<dbReference type="PANTHER" id="PTHR34848:SF1">
    <property type="entry name" value="BIFUNCTIONAL ADENOSYLCOBALAMIN BIOSYNTHESIS PROTEIN COBU"/>
    <property type="match status" value="1"/>
</dbReference>
<reference evidence="21" key="1">
    <citation type="journal article" date="2016" name="Genome Announc.">
        <title>Complete genome sequence of Alkaliphilus metalliredigens strain QYMF, an alkaliphilic and metal-reducing bacterium isolated from borax-contaminated leachate ponds.</title>
        <authorList>
            <person name="Hwang C."/>
            <person name="Copeland A."/>
            <person name="Lucas S."/>
            <person name="Lapidus A."/>
            <person name="Barry K."/>
            <person name="Detter J.C."/>
            <person name="Glavina Del Rio T."/>
            <person name="Hammon N."/>
            <person name="Israni S."/>
            <person name="Dalin E."/>
            <person name="Tice H."/>
            <person name="Pitluck S."/>
            <person name="Chertkov O."/>
            <person name="Brettin T."/>
            <person name="Bruce D."/>
            <person name="Han C."/>
            <person name="Schmutz J."/>
            <person name="Larimer F."/>
            <person name="Land M.L."/>
            <person name="Hauser L."/>
            <person name="Kyrpides N."/>
            <person name="Mikhailova N."/>
            <person name="Ye Q."/>
            <person name="Zhou J."/>
            <person name="Richardson P."/>
            <person name="Fields M.W."/>
        </authorList>
    </citation>
    <scope>NUCLEOTIDE SEQUENCE [LARGE SCALE GENOMIC DNA]</scope>
    <source>
        <strain evidence="21">QYMF</strain>
    </source>
</reference>
<keyword evidence="20" id="KW-0548">Nucleotidyltransferase</keyword>
<dbReference type="GO" id="GO:0005525">
    <property type="term" value="F:GTP binding"/>
    <property type="evidence" value="ECO:0007669"/>
    <property type="project" value="UniProtKB-KW"/>
</dbReference>
<dbReference type="PANTHER" id="PTHR34848">
    <property type="match status" value="1"/>
</dbReference>
<keyword evidence="10" id="KW-0169">Cobalamin biosynthesis</keyword>
<dbReference type="SUPFAM" id="SSF52540">
    <property type="entry name" value="P-loop containing nucleoside triphosphate hydrolases"/>
    <property type="match status" value="1"/>
</dbReference>
<keyword evidence="15 19" id="KW-0342">GTP-binding</keyword>
<dbReference type="GO" id="GO:0008820">
    <property type="term" value="F:cobinamide phosphate guanylyltransferase activity"/>
    <property type="evidence" value="ECO:0007669"/>
    <property type="project" value="UniProtKB-EC"/>
</dbReference>
<feature type="binding site" evidence="19">
    <location>
        <begin position="36"/>
        <end position="38"/>
    </location>
    <ligand>
        <name>GTP</name>
        <dbReference type="ChEBI" id="CHEBI:37565"/>
    </ligand>
</feature>
<dbReference type="OrthoDB" id="9799422at2"/>
<comment type="function">
    <text evidence="4">Catalyzes ATP-dependent phosphorylation of adenosylcobinamide and addition of GMP to adenosylcobinamide phosphate.</text>
</comment>
<evidence type="ECO:0000256" key="1">
    <source>
        <dbReference type="ARBA" id="ARBA00000312"/>
    </source>
</evidence>
<dbReference type="EC" id="2.7.1.156" evidence="8"/>
<evidence type="ECO:0000256" key="16">
    <source>
        <dbReference type="ARBA" id="ARBA00029570"/>
    </source>
</evidence>
<evidence type="ECO:0000256" key="13">
    <source>
        <dbReference type="ARBA" id="ARBA00022777"/>
    </source>
</evidence>
<sequence length="187" mass="20926">MSGKKLVLVTGGARSGKSSFGESLLREKQGNILYIATAQAFDEEMKERIKHHKIQRPSHWMTHEGYENLGPVISVLGGQIEGVLLDCVTIMVTNLMFQLESNWDEVGTERIHQVENHIQAEVKTLLDTVKGLEIPVIFITNEIGMGIVPENKLARIFRDIAGRVNQMIAKEADQVYLVTCGISQRIK</sequence>
<evidence type="ECO:0000256" key="12">
    <source>
        <dbReference type="ARBA" id="ARBA00022741"/>
    </source>
</evidence>
<feature type="active site" description="GMP-histidine intermediate" evidence="18">
    <location>
        <position position="52"/>
    </location>
</feature>
<dbReference type="NCBIfam" id="NF004469">
    <property type="entry name" value="PRK05800.1"/>
    <property type="match status" value="1"/>
</dbReference>
<dbReference type="Proteomes" id="UP000001572">
    <property type="component" value="Chromosome"/>
</dbReference>
<dbReference type="EMBL" id="CP000724">
    <property type="protein sequence ID" value="ABR49745.1"/>
    <property type="molecule type" value="Genomic_DNA"/>
</dbReference>
<keyword evidence="13" id="KW-0418">Kinase</keyword>
<evidence type="ECO:0000256" key="10">
    <source>
        <dbReference type="ARBA" id="ARBA00022573"/>
    </source>
</evidence>
<feature type="binding site" evidence="19">
    <location>
        <begin position="53"/>
        <end position="56"/>
    </location>
    <ligand>
        <name>GTP</name>
        <dbReference type="ChEBI" id="CHEBI:37565"/>
    </ligand>
</feature>
<evidence type="ECO:0000313" key="20">
    <source>
        <dbReference type="EMBL" id="ABR49745.1"/>
    </source>
</evidence>
<evidence type="ECO:0000256" key="3">
    <source>
        <dbReference type="ARBA" id="ARBA00001522"/>
    </source>
</evidence>
<comment type="similarity">
    <text evidence="7">Belongs to the CobU/CobP family.</text>
</comment>
<dbReference type="KEGG" id="amt:Amet_3623"/>
<name>A6TU77_ALKMQ</name>
<keyword evidence="11 20" id="KW-0808">Transferase</keyword>
<dbReference type="AlphaFoldDB" id="A6TU77"/>
<proteinExistence type="inferred from homology"/>
<evidence type="ECO:0000256" key="9">
    <source>
        <dbReference type="ARBA" id="ARBA00012523"/>
    </source>
</evidence>
<evidence type="ECO:0000256" key="5">
    <source>
        <dbReference type="ARBA" id="ARBA00004692"/>
    </source>
</evidence>
<evidence type="ECO:0000256" key="2">
    <source>
        <dbReference type="ARBA" id="ARBA00000711"/>
    </source>
</evidence>
<dbReference type="STRING" id="293826.Amet_3623"/>
<dbReference type="RefSeq" id="WP_012064705.1">
    <property type="nucleotide sequence ID" value="NC_009633.1"/>
</dbReference>
<evidence type="ECO:0000256" key="14">
    <source>
        <dbReference type="ARBA" id="ARBA00022840"/>
    </source>
</evidence>
<gene>
    <name evidence="20" type="ordered locus">Amet_3623</name>
</gene>
<feature type="binding site" evidence="19">
    <location>
        <begin position="11"/>
        <end position="18"/>
    </location>
    <ligand>
        <name>GTP</name>
        <dbReference type="ChEBI" id="CHEBI:37565"/>
    </ligand>
</feature>
<dbReference type="eggNOG" id="COG2087">
    <property type="taxonomic scope" value="Bacteria"/>
</dbReference>
<keyword evidence="21" id="KW-1185">Reference proteome</keyword>
<evidence type="ECO:0000256" key="19">
    <source>
        <dbReference type="PIRSR" id="PIRSR006135-2"/>
    </source>
</evidence>
<comment type="catalytic activity">
    <reaction evidence="2">
        <text>adenosylcob(III)inamide phosphate + GTP + H(+) = adenosylcob(III)inamide-GDP + diphosphate</text>
        <dbReference type="Rhea" id="RHEA:22712"/>
        <dbReference type="ChEBI" id="CHEBI:15378"/>
        <dbReference type="ChEBI" id="CHEBI:33019"/>
        <dbReference type="ChEBI" id="CHEBI:37565"/>
        <dbReference type="ChEBI" id="CHEBI:58502"/>
        <dbReference type="ChEBI" id="CHEBI:60487"/>
        <dbReference type="EC" id="2.7.7.62"/>
    </reaction>
</comment>
<dbReference type="PIRSF" id="PIRSF006135">
    <property type="entry name" value="CobU"/>
    <property type="match status" value="1"/>
</dbReference>
<dbReference type="HOGENOM" id="CLU_094161_0_2_9"/>
<dbReference type="InterPro" id="IPR027417">
    <property type="entry name" value="P-loop_NTPase"/>
</dbReference>
<dbReference type="CDD" id="cd00544">
    <property type="entry name" value="CobU"/>
    <property type="match status" value="1"/>
</dbReference>
<comment type="pathway">
    <text evidence="5">Cofactor biosynthesis; adenosylcobalamin biosynthesis; adenosylcobalamin from cob(II)yrinate a,c-diamide: step 6/7.</text>
</comment>
<evidence type="ECO:0000256" key="15">
    <source>
        <dbReference type="ARBA" id="ARBA00023134"/>
    </source>
</evidence>
<feature type="binding site" evidence="19">
    <location>
        <position position="64"/>
    </location>
    <ligand>
        <name>GTP</name>
        <dbReference type="ChEBI" id="CHEBI:37565"/>
    </ligand>
</feature>
<comment type="pathway">
    <text evidence="6">Cofactor biosynthesis; adenosylcobalamin biosynthesis; adenosylcobalamin from cob(II)yrinate a,c-diamide: step 5/7.</text>
</comment>
<dbReference type="InterPro" id="IPR003203">
    <property type="entry name" value="CobU/CobP"/>
</dbReference>
<dbReference type="Pfam" id="PF02283">
    <property type="entry name" value="CobU"/>
    <property type="match status" value="1"/>
</dbReference>
<evidence type="ECO:0000256" key="4">
    <source>
        <dbReference type="ARBA" id="ARBA00003889"/>
    </source>
</evidence>
<evidence type="ECO:0000256" key="17">
    <source>
        <dbReference type="ARBA" id="ARBA00030571"/>
    </source>
</evidence>
<comment type="catalytic activity">
    <reaction evidence="1">
        <text>adenosylcob(III)inamide + ATP = adenosylcob(III)inamide phosphate + ADP + H(+)</text>
        <dbReference type="Rhea" id="RHEA:15769"/>
        <dbReference type="ChEBI" id="CHEBI:2480"/>
        <dbReference type="ChEBI" id="CHEBI:15378"/>
        <dbReference type="ChEBI" id="CHEBI:30616"/>
        <dbReference type="ChEBI" id="CHEBI:58502"/>
        <dbReference type="ChEBI" id="CHEBI:456216"/>
        <dbReference type="EC" id="2.7.1.156"/>
    </reaction>
</comment>
<organism evidence="20 21">
    <name type="scientific">Alkaliphilus metalliredigens (strain QYMF)</name>
    <dbReference type="NCBI Taxonomy" id="293826"/>
    <lineage>
        <taxon>Bacteria</taxon>
        <taxon>Bacillati</taxon>
        <taxon>Bacillota</taxon>
        <taxon>Clostridia</taxon>
        <taxon>Peptostreptococcales</taxon>
        <taxon>Natronincolaceae</taxon>
        <taxon>Alkaliphilus</taxon>
    </lineage>
</organism>
<keyword evidence="12 19" id="KW-0547">Nucleotide-binding</keyword>
<dbReference type="UniPathway" id="UPA00148">
    <property type="reaction ID" value="UER00236"/>
</dbReference>
<feature type="binding site" evidence="19">
    <location>
        <position position="86"/>
    </location>
    <ligand>
        <name>GTP</name>
        <dbReference type="ChEBI" id="CHEBI:37565"/>
    </ligand>
</feature>
<evidence type="ECO:0000256" key="6">
    <source>
        <dbReference type="ARBA" id="ARBA00005159"/>
    </source>
</evidence>
<protein>
    <recommendedName>
        <fullName evidence="16">Adenosylcobinamide kinase</fullName>
        <ecNumber evidence="8">2.7.1.156</ecNumber>
        <ecNumber evidence="9">2.7.7.62</ecNumber>
    </recommendedName>
    <alternativeName>
        <fullName evidence="17">Adenosylcobinamide-phosphate guanylyltransferase</fullName>
    </alternativeName>
</protein>
<accession>A6TU77</accession>